<proteinExistence type="predicted"/>
<dbReference type="AlphaFoldDB" id="A0A3G9JC08"/>
<gene>
    <name evidence="2" type="ORF">SG0102_28160</name>
</gene>
<dbReference type="Pfam" id="PF02368">
    <property type="entry name" value="Big_2"/>
    <property type="match status" value="1"/>
</dbReference>
<reference evidence="2 3" key="1">
    <citation type="submission" date="2018-11" db="EMBL/GenBank/DDBJ databases">
        <title>Novel Erysipelotrichaceae bacterium isolated from small intestine of a swine.</title>
        <authorList>
            <person name="Kim J.S."/>
            <person name="Choe H."/>
            <person name="Lee Y.R."/>
            <person name="Kim K.M."/>
            <person name="Park D.S."/>
        </authorList>
    </citation>
    <scope>NUCLEOTIDE SEQUENCE [LARGE SCALE GENOMIC DNA]</scope>
    <source>
        <strain evidence="2 3">SG0102</strain>
    </source>
</reference>
<dbReference type="InParanoid" id="A0A3G9JC08"/>
<dbReference type="SUPFAM" id="SSF49373">
    <property type="entry name" value="Invasin/intimin cell-adhesion fragments"/>
    <property type="match status" value="1"/>
</dbReference>
<dbReference type="InterPro" id="IPR008964">
    <property type="entry name" value="Invasin/intimin_cell_adhesion"/>
</dbReference>
<feature type="domain" description="BIG2" evidence="1">
    <location>
        <begin position="88"/>
        <end position="169"/>
    </location>
</feature>
<evidence type="ECO:0000313" key="2">
    <source>
        <dbReference type="EMBL" id="BBH27882.1"/>
    </source>
</evidence>
<name>A0A3G9JC08_9FIRM</name>
<dbReference type="EMBL" id="AP019309">
    <property type="protein sequence ID" value="BBH27882.1"/>
    <property type="molecule type" value="Genomic_DNA"/>
</dbReference>
<dbReference type="KEGG" id="ebm:SG0102_28160"/>
<sequence length="289" mass="32415">MTSPAYAEESVAGKTKYLTVGDTYYLRLKHTSLTGKATTSHKKVLKIKKIKRNQWKTTALKAGKSTVTVSFAGKKQKVYFVVKKPKAAPTYLYFFDNYKQVNMAVGDSLDVSRKLYFYAPKAKSTQLKYKSSNKSIVSITKNGTAKALKAGKATITVSYKKKKAKMTITIHELTVTANALPVTISNYNSFDQSLINQCQITNVSFEKTYYDYDNSFSLYMVLTGTKTFATEIASKPCKVGWKLYDQNNVVVKSGLFYTDSVNNGETFTTKQIITAKLSEGQYHLVLEDY</sequence>
<dbReference type="Proteomes" id="UP000268059">
    <property type="component" value="Chromosome"/>
</dbReference>
<protein>
    <recommendedName>
        <fullName evidence="1">BIG2 domain-containing protein</fullName>
    </recommendedName>
</protein>
<accession>A0A3G9JC08</accession>
<dbReference type="InterPro" id="IPR003343">
    <property type="entry name" value="Big_2"/>
</dbReference>
<organism evidence="2 3">
    <name type="scientific">Intestinibaculum porci</name>
    <dbReference type="NCBI Taxonomy" id="2487118"/>
    <lineage>
        <taxon>Bacteria</taxon>
        <taxon>Bacillati</taxon>
        <taxon>Bacillota</taxon>
        <taxon>Erysipelotrichia</taxon>
        <taxon>Erysipelotrichales</taxon>
        <taxon>Erysipelotrichaceae</taxon>
        <taxon>Intestinibaculum</taxon>
    </lineage>
</organism>
<evidence type="ECO:0000259" key="1">
    <source>
        <dbReference type="SMART" id="SM00635"/>
    </source>
</evidence>
<dbReference type="Gene3D" id="2.60.40.1080">
    <property type="match status" value="1"/>
</dbReference>
<keyword evidence="3" id="KW-1185">Reference proteome</keyword>
<dbReference type="SMART" id="SM00635">
    <property type="entry name" value="BID_2"/>
    <property type="match status" value="1"/>
</dbReference>
<evidence type="ECO:0000313" key="3">
    <source>
        <dbReference type="Proteomes" id="UP000268059"/>
    </source>
</evidence>